<feature type="region of interest" description="Disordered" evidence="1">
    <location>
        <begin position="39"/>
        <end position="71"/>
    </location>
</feature>
<keyword evidence="2" id="KW-0732">Signal</keyword>
<dbReference type="EMBL" id="JAEPDI010000001">
    <property type="protein sequence ID" value="MCG7937681.1"/>
    <property type="molecule type" value="Genomic_DNA"/>
</dbReference>
<evidence type="ECO:0008006" key="5">
    <source>
        <dbReference type="Google" id="ProtNLM"/>
    </source>
</evidence>
<proteinExistence type="predicted"/>
<evidence type="ECO:0000313" key="4">
    <source>
        <dbReference type="Proteomes" id="UP000886687"/>
    </source>
</evidence>
<feature type="signal peptide" evidence="2">
    <location>
        <begin position="1"/>
        <end position="23"/>
    </location>
</feature>
<organism evidence="3 4">
    <name type="scientific">Candidatus Thiodiazotropha lotti</name>
    <dbReference type="NCBI Taxonomy" id="2792787"/>
    <lineage>
        <taxon>Bacteria</taxon>
        <taxon>Pseudomonadati</taxon>
        <taxon>Pseudomonadota</taxon>
        <taxon>Gammaproteobacteria</taxon>
        <taxon>Chromatiales</taxon>
        <taxon>Sedimenticolaceae</taxon>
        <taxon>Candidatus Thiodiazotropha</taxon>
    </lineage>
</organism>
<sequence>MSFRITALSITLCACLLSHSAVAEVLLIDSINSVPINSEEGIPRPTRSMTMDQVSQRFGQPSTTHSPVGDPPITRWDYPSYSVFFEYDHVLTSVLHR</sequence>
<comment type="caution">
    <text evidence="3">The sequence shown here is derived from an EMBL/GenBank/DDBJ whole genome shotgun (WGS) entry which is preliminary data.</text>
</comment>
<dbReference type="AlphaFoldDB" id="A0A9E4MYB9"/>
<gene>
    <name evidence="3" type="ORF">JAZ04_02320</name>
</gene>
<reference evidence="3" key="1">
    <citation type="journal article" date="2021" name="Proc. Natl. Acad. Sci. U.S.A.">
        <title>Global biogeography of chemosynthetic symbionts reveals both localized and globally distributed symbiont groups. .</title>
        <authorList>
            <person name="Osvatic J.T."/>
            <person name="Wilkins L.G.E."/>
            <person name="Leibrecht L."/>
            <person name="Leray M."/>
            <person name="Zauner S."/>
            <person name="Polzin J."/>
            <person name="Camacho Y."/>
            <person name="Gros O."/>
            <person name="van Gils J.A."/>
            <person name="Eisen J.A."/>
            <person name="Petersen J.M."/>
            <person name="Yuen B."/>
        </authorList>
    </citation>
    <scope>NUCLEOTIDE SEQUENCE</scope>
    <source>
        <strain evidence="3">MAGL173</strain>
    </source>
</reference>
<accession>A0A9E4MYB9</accession>
<dbReference type="Proteomes" id="UP000886687">
    <property type="component" value="Unassembled WGS sequence"/>
</dbReference>
<protein>
    <recommendedName>
        <fullName evidence="5">Phosphodiesterase</fullName>
    </recommendedName>
</protein>
<evidence type="ECO:0000313" key="3">
    <source>
        <dbReference type="EMBL" id="MCG7937681.1"/>
    </source>
</evidence>
<name>A0A9E4MYB9_9GAMM</name>
<evidence type="ECO:0000256" key="1">
    <source>
        <dbReference type="SAM" id="MobiDB-lite"/>
    </source>
</evidence>
<feature type="chain" id="PRO_5038352222" description="Phosphodiesterase" evidence="2">
    <location>
        <begin position="24"/>
        <end position="97"/>
    </location>
</feature>
<evidence type="ECO:0000256" key="2">
    <source>
        <dbReference type="SAM" id="SignalP"/>
    </source>
</evidence>
<dbReference type="PROSITE" id="PS51257">
    <property type="entry name" value="PROKAR_LIPOPROTEIN"/>
    <property type="match status" value="1"/>
</dbReference>
<feature type="compositionally biased region" description="Polar residues" evidence="1">
    <location>
        <begin position="47"/>
        <end position="66"/>
    </location>
</feature>